<dbReference type="AlphaFoldDB" id="A0A7W2EPB2"/>
<protein>
    <submittedName>
        <fullName evidence="1">Uncharacterized protein</fullName>
    </submittedName>
</protein>
<organism evidence="1 2">
    <name type="scientific">Rugamonas brunnea</name>
    <dbReference type="NCBI Taxonomy" id="2758569"/>
    <lineage>
        <taxon>Bacteria</taxon>
        <taxon>Pseudomonadati</taxon>
        <taxon>Pseudomonadota</taxon>
        <taxon>Betaproteobacteria</taxon>
        <taxon>Burkholderiales</taxon>
        <taxon>Oxalobacteraceae</taxon>
        <taxon>Telluria group</taxon>
        <taxon>Rugamonas</taxon>
    </lineage>
</organism>
<dbReference type="RefSeq" id="WP_182160160.1">
    <property type="nucleotide sequence ID" value="NZ_JACEZT010000001.1"/>
</dbReference>
<proteinExistence type="predicted"/>
<name>A0A7W2EPB2_9BURK</name>
<gene>
    <name evidence="1" type="ORF">H3H37_03335</name>
</gene>
<reference evidence="1 2" key="1">
    <citation type="submission" date="2020-07" db="EMBL/GenBank/DDBJ databases">
        <title>Novel species isolated from subtropical streams in China.</title>
        <authorList>
            <person name="Lu H."/>
        </authorList>
    </citation>
    <scope>NUCLEOTIDE SEQUENCE [LARGE SCALE GENOMIC DNA]</scope>
    <source>
        <strain evidence="1 2">LX20W</strain>
    </source>
</reference>
<evidence type="ECO:0000313" key="1">
    <source>
        <dbReference type="EMBL" id="MBA5636081.1"/>
    </source>
</evidence>
<comment type="caution">
    <text evidence="1">The sequence shown here is derived from an EMBL/GenBank/DDBJ whole genome shotgun (WGS) entry which is preliminary data.</text>
</comment>
<dbReference type="Proteomes" id="UP000534388">
    <property type="component" value="Unassembled WGS sequence"/>
</dbReference>
<sequence>MNRLAQAANIARFVGKLPANARPTVQFRPLPNGGIAAQATPAGRVTGSFAVYEKQIDADGMTVQYSKTTYDPFGIIINVKDKLAGGVFP</sequence>
<keyword evidence="2" id="KW-1185">Reference proteome</keyword>
<dbReference type="EMBL" id="JACEZT010000001">
    <property type="protein sequence ID" value="MBA5636081.1"/>
    <property type="molecule type" value="Genomic_DNA"/>
</dbReference>
<evidence type="ECO:0000313" key="2">
    <source>
        <dbReference type="Proteomes" id="UP000534388"/>
    </source>
</evidence>
<accession>A0A7W2EPB2</accession>